<proteinExistence type="predicted"/>
<sequence length="163" mass="17112">MEPATTEYHRRPVFLDPSYSAQGFDPPAIHSLGITQIGGLVVPAGDPPSYGEHRAIGTGRRSVPVGLAGGGHDEGARIEFHAAVLLSTDVSPSRDDKEQLPTRVVVPVGHRAIVEVTQRGVGVSLGGGGIEQLQVDRSREGSSRSGAAVTASDHPHDRKPFAE</sequence>
<organism evidence="2">
    <name type="scientific">marine metagenome</name>
    <dbReference type="NCBI Taxonomy" id="408172"/>
    <lineage>
        <taxon>unclassified sequences</taxon>
        <taxon>metagenomes</taxon>
        <taxon>ecological metagenomes</taxon>
    </lineage>
</organism>
<accession>A0A382BGF2</accession>
<reference evidence="2" key="1">
    <citation type="submission" date="2018-05" db="EMBL/GenBank/DDBJ databases">
        <authorList>
            <person name="Lanie J.A."/>
            <person name="Ng W.-L."/>
            <person name="Kazmierczak K.M."/>
            <person name="Andrzejewski T.M."/>
            <person name="Davidsen T.M."/>
            <person name="Wayne K.J."/>
            <person name="Tettelin H."/>
            <person name="Glass J.I."/>
            <person name="Rusch D."/>
            <person name="Podicherti R."/>
            <person name="Tsui H.-C.T."/>
            <person name="Winkler M.E."/>
        </authorList>
    </citation>
    <scope>NUCLEOTIDE SEQUENCE</scope>
</reference>
<protein>
    <submittedName>
        <fullName evidence="2">Uncharacterized protein</fullName>
    </submittedName>
</protein>
<feature type="compositionally biased region" description="Basic and acidic residues" evidence="1">
    <location>
        <begin position="153"/>
        <end position="163"/>
    </location>
</feature>
<feature type="region of interest" description="Disordered" evidence="1">
    <location>
        <begin position="125"/>
        <end position="163"/>
    </location>
</feature>
<dbReference type="AlphaFoldDB" id="A0A382BGF2"/>
<evidence type="ECO:0000256" key="1">
    <source>
        <dbReference type="SAM" id="MobiDB-lite"/>
    </source>
</evidence>
<name>A0A382BGF2_9ZZZZ</name>
<gene>
    <name evidence="2" type="ORF">METZ01_LOCUS165543</name>
</gene>
<dbReference type="EMBL" id="UINC01029638">
    <property type="protein sequence ID" value="SVB12689.1"/>
    <property type="molecule type" value="Genomic_DNA"/>
</dbReference>
<evidence type="ECO:0000313" key="2">
    <source>
        <dbReference type="EMBL" id="SVB12689.1"/>
    </source>
</evidence>